<proteinExistence type="inferred from homology"/>
<dbReference type="AlphaFoldDB" id="A0A1G4KL71"/>
<feature type="region of interest" description="Disordered" evidence="8">
    <location>
        <begin position="258"/>
        <end position="286"/>
    </location>
</feature>
<sequence>MDFDAAQRCLKLAAGVAGEEGDTQETDGESYLDEHREFPMTQIPNDSSANVLISTQIQSKLDDIELQNGLRNSVSQFAFNTPTLPTQARKTAPKREKSKANTVRKARTGKKRKKSTDAIKSITQYNTERFGAIRGQRRTKHVMSLLSGKHGKIKDIVDTLETDTRSITKLKTDTQFSTYNAQEWSHILQLLSSRFPRCPESQVKAVFDYVYGESDENHIWYASQLPPPDSQNEESRSSHVVPDSPLVFTLSQAVEECNSNEPRSNGNSHHSATNSQTDPQGDLQCISNTTDELDSEIHINDDMARAFKAQMLRSATPSPAGSSQIPNSADSPDIVHRELSPFDFTRPPRLAKSESTILPAPLPSTKLEESFKSPSTVSYTRISPSRLAGRDQLIDLTQESFNVVTSLTSVIKHDLQVPATRTTTLNDKVIFSNSTNNHLLNPNIHAPLDELHFRICRNINAADVFASLREIRVAQWEVLSSQNNDSEEEENEYDILRVTFDPRISRISLKPPASVAANSVNEDLVFTGETQPLKEIVGRSPSLPASLPPSAQNLRRNLRAIGFKPKRTRSEMLDQLESASQQLKGTTEEQQRQEIFDDLTAVVEKSPSLLERVYTFEPVVFTELKRFLAEKHPLVLNLEESTIREWADRMGICLRSANDGQQ</sequence>
<dbReference type="GO" id="GO:0006260">
    <property type="term" value="P:DNA replication"/>
    <property type="evidence" value="ECO:0007669"/>
    <property type="project" value="InterPro"/>
</dbReference>
<keyword evidence="6" id="KW-0539">Nucleus</keyword>
<evidence type="ECO:0000256" key="1">
    <source>
        <dbReference type="ARBA" id="ARBA00004123"/>
    </source>
</evidence>
<protein>
    <recommendedName>
        <fullName evidence="7">Structure-specific endonuclease subunit SLX4</fullName>
    </recommendedName>
</protein>
<feature type="compositionally biased region" description="Basic residues" evidence="8">
    <location>
        <begin position="102"/>
        <end position="114"/>
    </location>
</feature>
<dbReference type="InterPro" id="IPR018574">
    <property type="entry name" value="Structure-sp_endonuc_su_Slx4"/>
</dbReference>
<comment type="subcellular location">
    <subcellularLocation>
        <location evidence="1">Nucleus</location>
    </subcellularLocation>
</comment>
<dbReference type="Pfam" id="PF09494">
    <property type="entry name" value="Slx4"/>
    <property type="match status" value="1"/>
</dbReference>
<keyword evidence="4" id="KW-0233">DNA recombination</keyword>
<organism evidence="9 10">
    <name type="scientific">Lachancea nothofagi CBS 11611</name>
    <dbReference type="NCBI Taxonomy" id="1266666"/>
    <lineage>
        <taxon>Eukaryota</taxon>
        <taxon>Fungi</taxon>
        <taxon>Dikarya</taxon>
        <taxon>Ascomycota</taxon>
        <taxon>Saccharomycotina</taxon>
        <taxon>Saccharomycetes</taxon>
        <taxon>Saccharomycetales</taxon>
        <taxon>Saccharomycetaceae</taxon>
        <taxon>Lachancea</taxon>
    </lineage>
</organism>
<dbReference type="EMBL" id="LT598447">
    <property type="protein sequence ID" value="SCV05321.1"/>
    <property type="molecule type" value="Genomic_DNA"/>
</dbReference>
<evidence type="ECO:0000256" key="5">
    <source>
        <dbReference type="ARBA" id="ARBA00023204"/>
    </source>
</evidence>
<evidence type="ECO:0000256" key="8">
    <source>
        <dbReference type="SAM" id="MobiDB-lite"/>
    </source>
</evidence>
<feature type="compositionally biased region" description="Polar residues" evidence="8">
    <location>
        <begin position="313"/>
        <end position="330"/>
    </location>
</feature>
<keyword evidence="10" id="KW-1185">Reference proteome</keyword>
<evidence type="ECO:0000256" key="3">
    <source>
        <dbReference type="ARBA" id="ARBA00022763"/>
    </source>
</evidence>
<dbReference type="GO" id="GO:0006310">
    <property type="term" value="P:DNA recombination"/>
    <property type="evidence" value="ECO:0007669"/>
    <property type="project" value="UniProtKB-KW"/>
</dbReference>
<feature type="region of interest" description="Disordered" evidence="8">
    <location>
        <begin position="86"/>
        <end position="117"/>
    </location>
</feature>
<keyword evidence="5" id="KW-0234">DNA repair</keyword>
<reference evidence="10" key="1">
    <citation type="submission" date="2016-03" db="EMBL/GenBank/DDBJ databases">
        <authorList>
            <person name="Devillers Hugo."/>
        </authorList>
    </citation>
    <scope>NUCLEOTIDE SEQUENCE [LARGE SCALE GENOMIC DNA]</scope>
</reference>
<gene>
    <name evidence="9" type="ORF">LANO_0H04918G</name>
</gene>
<evidence type="ECO:0000313" key="10">
    <source>
        <dbReference type="Proteomes" id="UP000189911"/>
    </source>
</evidence>
<evidence type="ECO:0000313" key="9">
    <source>
        <dbReference type="EMBL" id="SCV05321.1"/>
    </source>
</evidence>
<comment type="similarity">
    <text evidence="2">Belongs to the SLX4 family.</text>
</comment>
<evidence type="ECO:0000256" key="7">
    <source>
        <dbReference type="ARBA" id="ARBA00029496"/>
    </source>
</evidence>
<feature type="region of interest" description="Disordered" evidence="8">
    <location>
        <begin position="222"/>
        <end position="241"/>
    </location>
</feature>
<evidence type="ECO:0000256" key="4">
    <source>
        <dbReference type="ARBA" id="ARBA00023172"/>
    </source>
</evidence>
<evidence type="ECO:0000256" key="6">
    <source>
        <dbReference type="ARBA" id="ARBA00023242"/>
    </source>
</evidence>
<evidence type="ECO:0000256" key="2">
    <source>
        <dbReference type="ARBA" id="ARBA00006661"/>
    </source>
</evidence>
<dbReference type="GO" id="GO:0033557">
    <property type="term" value="C:Slx1-Slx4 complex"/>
    <property type="evidence" value="ECO:0007669"/>
    <property type="project" value="InterPro"/>
</dbReference>
<keyword evidence="3" id="KW-0227">DNA damage</keyword>
<feature type="region of interest" description="Disordered" evidence="8">
    <location>
        <begin position="313"/>
        <end position="334"/>
    </location>
</feature>
<dbReference type="OrthoDB" id="4066789at2759"/>
<accession>A0A1G4KL71</accession>
<dbReference type="GO" id="GO:0006281">
    <property type="term" value="P:DNA repair"/>
    <property type="evidence" value="ECO:0007669"/>
    <property type="project" value="UniProtKB-KW"/>
</dbReference>
<dbReference type="Proteomes" id="UP000189911">
    <property type="component" value="Chromosome H"/>
</dbReference>
<name>A0A1G4KL71_9SACH</name>